<protein>
    <recommendedName>
        <fullName evidence="8">Fungal N-terminal domain-containing protein</fullName>
    </recommendedName>
</protein>
<dbReference type="SUPFAM" id="SSF47895">
    <property type="entry name" value="Transducin (alpha subunit), insertion domain"/>
    <property type="match status" value="1"/>
</dbReference>
<keyword evidence="3" id="KW-0807">Transducer</keyword>
<evidence type="ECO:0000256" key="1">
    <source>
        <dbReference type="ARBA" id="ARBA00022741"/>
    </source>
</evidence>
<dbReference type="Gene3D" id="1.10.400.10">
    <property type="entry name" value="GI Alpha 1, domain 2-like"/>
    <property type="match status" value="1"/>
</dbReference>
<dbReference type="GO" id="GO:0001664">
    <property type="term" value="F:G protein-coupled receptor binding"/>
    <property type="evidence" value="ECO:0007669"/>
    <property type="project" value="TreeGrafter"/>
</dbReference>
<dbReference type="GO" id="GO:0046872">
    <property type="term" value="F:metal ion binding"/>
    <property type="evidence" value="ECO:0007669"/>
    <property type="project" value="UniProtKB-KW"/>
</dbReference>
<evidence type="ECO:0000256" key="2">
    <source>
        <dbReference type="ARBA" id="ARBA00023134"/>
    </source>
</evidence>
<evidence type="ECO:0000256" key="3">
    <source>
        <dbReference type="ARBA" id="ARBA00023224"/>
    </source>
</evidence>
<feature type="binding site" evidence="4">
    <location>
        <begin position="322"/>
        <end position="327"/>
    </location>
    <ligand>
        <name>GTP</name>
        <dbReference type="ChEBI" id="CHEBI:37565"/>
    </ligand>
</feature>
<evidence type="ECO:0000256" key="4">
    <source>
        <dbReference type="PIRSR" id="PIRSR601019-1"/>
    </source>
</evidence>
<organism evidence="7">
    <name type="scientific">Bionectria ochroleuca</name>
    <name type="common">Gliocladium roseum</name>
    <dbReference type="NCBI Taxonomy" id="29856"/>
    <lineage>
        <taxon>Eukaryota</taxon>
        <taxon>Fungi</taxon>
        <taxon>Dikarya</taxon>
        <taxon>Ascomycota</taxon>
        <taxon>Pezizomycotina</taxon>
        <taxon>Sordariomycetes</taxon>
        <taxon>Hypocreomycetidae</taxon>
        <taxon>Hypocreales</taxon>
        <taxon>Bionectriaceae</taxon>
        <taxon>Clonostachys</taxon>
    </lineage>
</organism>
<dbReference type="SMART" id="SM00275">
    <property type="entry name" value="G_alpha"/>
    <property type="match status" value="1"/>
</dbReference>
<dbReference type="GO" id="GO:0005737">
    <property type="term" value="C:cytoplasm"/>
    <property type="evidence" value="ECO:0007669"/>
    <property type="project" value="TreeGrafter"/>
</dbReference>
<dbReference type="PROSITE" id="PS51882">
    <property type="entry name" value="G_ALPHA"/>
    <property type="match status" value="1"/>
</dbReference>
<keyword evidence="5" id="KW-0460">Magnesium</keyword>
<dbReference type="AlphaFoldDB" id="A0A0B7KAB6"/>
<feature type="binding site" evidence="4">
    <location>
        <begin position="457"/>
        <end position="463"/>
    </location>
    <ligand>
        <name>GTP</name>
        <dbReference type="ChEBI" id="CHEBI:37565"/>
    </ligand>
</feature>
<proteinExistence type="predicted"/>
<dbReference type="SUPFAM" id="SSF52540">
    <property type="entry name" value="P-loop containing nucleoside triphosphate hydrolases"/>
    <property type="match status" value="1"/>
</dbReference>
<dbReference type="GO" id="GO:0005525">
    <property type="term" value="F:GTP binding"/>
    <property type="evidence" value="ECO:0007669"/>
    <property type="project" value="UniProtKB-KW"/>
</dbReference>
<dbReference type="PANTHER" id="PTHR10218">
    <property type="entry name" value="GTP-BINDING PROTEIN ALPHA SUBUNIT"/>
    <property type="match status" value="1"/>
</dbReference>
<evidence type="ECO:0000256" key="5">
    <source>
        <dbReference type="PIRSR" id="PIRSR601019-2"/>
    </source>
</evidence>
<dbReference type="InterPro" id="IPR027417">
    <property type="entry name" value="P-loop_NTPase"/>
</dbReference>
<dbReference type="EMBL" id="CDPU01000025">
    <property type="protein sequence ID" value="CEO51820.1"/>
    <property type="molecule type" value="Genomic_DNA"/>
</dbReference>
<dbReference type="Pfam" id="PF00503">
    <property type="entry name" value="G-alpha"/>
    <property type="match status" value="1"/>
</dbReference>
<name>A0A0B7KAB6_BIOOC</name>
<feature type="binding site" evidence="5">
    <location>
        <position position="326"/>
    </location>
    <ligand>
        <name>Mg(2+)</name>
        <dbReference type="ChEBI" id="CHEBI:18420"/>
    </ligand>
</feature>
<dbReference type="GO" id="GO:0007188">
    <property type="term" value="P:adenylate cyclase-modulating G protein-coupled receptor signaling pathway"/>
    <property type="evidence" value="ECO:0007669"/>
    <property type="project" value="TreeGrafter"/>
</dbReference>
<dbReference type="GO" id="GO:0005834">
    <property type="term" value="C:heterotrimeric G-protein complex"/>
    <property type="evidence" value="ECO:0007669"/>
    <property type="project" value="TreeGrafter"/>
</dbReference>
<gene>
    <name evidence="7" type="ORF">BN869_000007878_1</name>
</gene>
<dbReference type="GO" id="GO:0031683">
    <property type="term" value="F:G-protein beta/gamma-subunit complex binding"/>
    <property type="evidence" value="ECO:0007669"/>
    <property type="project" value="InterPro"/>
</dbReference>
<dbReference type="InterPro" id="IPR001019">
    <property type="entry name" value="Gprotein_alpha_su"/>
</dbReference>
<evidence type="ECO:0000256" key="6">
    <source>
        <dbReference type="SAM" id="MobiDB-lite"/>
    </source>
</evidence>
<feature type="region of interest" description="Disordered" evidence="6">
    <location>
        <begin position="260"/>
        <end position="290"/>
    </location>
</feature>
<dbReference type="PRINTS" id="PR00318">
    <property type="entry name" value="GPROTEINA"/>
</dbReference>
<dbReference type="Gene3D" id="3.40.50.300">
    <property type="entry name" value="P-loop containing nucleotide triphosphate hydrolases"/>
    <property type="match status" value="1"/>
</dbReference>
<dbReference type="PANTHER" id="PTHR10218:SF360">
    <property type="entry name" value="GUANINE NUCLEOTIDE-BINDING PROTEIN SUBUNIT ALPHA HOMOLOG"/>
    <property type="match status" value="1"/>
</dbReference>
<evidence type="ECO:0000313" key="7">
    <source>
        <dbReference type="EMBL" id="CEO51820.1"/>
    </source>
</evidence>
<keyword evidence="1 4" id="KW-0547">Nucleotide-binding</keyword>
<dbReference type="GO" id="GO:0003924">
    <property type="term" value="F:GTPase activity"/>
    <property type="evidence" value="ECO:0007669"/>
    <property type="project" value="InterPro"/>
</dbReference>
<keyword evidence="2 4" id="KW-0342">GTP-binding</keyword>
<accession>A0A0B7KAB6</accession>
<dbReference type="InterPro" id="IPR011025">
    <property type="entry name" value="GproteinA_insert"/>
</dbReference>
<feature type="binding site" evidence="5">
    <location>
        <position position="463"/>
    </location>
    <ligand>
        <name>Mg(2+)</name>
        <dbReference type="ChEBI" id="CHEBI:18420"/>
    </ligand>
</feature>
<evidence type="ECO:0008006" key="8">
    <source>
        <dbReference type="Google" id="ProtNLM"/>
    </source>
</evidence>
<sequence>MDPASVIGLAGAVAGLADIIARTVMTLSDLRNAYNQSDFKLSALICQLSTLKAALSHIAEMVNTSYGNASSPSTQFCEDLRVSMYGCEAMVSALDTRLAKFHQNETNGLTILGKIEVVLDESTIDEYLSMLNNQTNALQLLLTTLQCQTSLAIDKKLQESSSRRIINQIRDDTSSLVSLYDTASLASTKSTGAQDIATTSPISFSFDSEIVTSRVYQTAMRYQLRVSGNDDGADESDIASSRLGINRRFSFSVHSEKAFDLEDSPSVKPDQGDTNTNPASKIASYPSSTRRETAKIVQSTTFLPRTERSNVSKKILLIGSSESGKSTLIKSLSCAFDPFDEQTRQTYIEEIIENCVETMRLLVIETDIDRVGGDSGLRNECRLLMEDNDDRRASLKMCEGLVGAISSIWQSSEMQMRFDHRRQHQEMYYLPTSSEYFLNSISRLADPNYLPTDSDILRSYCKTSGVCTFEFNSAGRTYNFYDVGGARSQRRKWIELFPKADVFMWTFDICCSGEVSQDHGGDSMEEQLELWEFVVNHHRIDFDANFVVIFTKLDKLTPEAISRLLSMEFFRGYEKDRTDVDMVLDHAAERLATVVRGTRINVSFGRASIATSPTMMAEEAMRTLEQLNPI</sequence>
<reference evidence="7" key="1">
    <citation type="submission" date="2015-01" db="EMBL/GenBank/DDBJ databases">
        <authorList>
            <person name="Durling Mikael"/>
        </authorList>
    </citation>
    <scope>NUCLEOTIDE SEQUENCE</scope>
</reference>
<keyword evidence="5" id="KW-0479">Metal-binding</keyword>